<proteinExistence type="inferred from homology"/>
<dbReference type="HOGENOM" id="CLU_187346_3_1_2"/>
<name>D2RWH1_HALTV</name>
<keyword evidence="4 5" id="KW-0472">Membrane</keyword>
<dbReference type="Proteomes" id="UP000001903">
    <property type="component" value="Chromosome"/>
</dbReference>
<dbReference type="HAMAP" id="MF_01361">
    <property type="entry name" value="UPF0391"/>
    <property type="match status" value="1"/>
</dbReference>
<keyword evidence="3 5" id="KW-1133">Transmembrane helix</keyword>
<evidence type="ECO:0000256" key="4">
    <source>
        <dbReference type="ARBA" id="ARBA00023136"/>
    </source>
</evidence>
<keyword evidence="2 5" id="KW-0812">Transmembrane</keyword>
<evidence type="ECO:0000256" key="1">
    <source>
        <dbReference type="ARBA" id="ARBA00022475"/>
    </source>
</evidence>
<evidence type="ECO:0000256" key="5">
    <source>
        <dbReference type="HAMAP-Rule" id="MF_01361"/>
    </source>
</evidence>
<accession>D2RWH1</accession>
<protein>
    <recommendedName>
        <fullName evidence="5">UPF0391 membrane protein Htur_0663</fullName>
    </recommendedName>
</protein>
<sequence>MPVLTDCSPALAVGRSPRFICPFVIDQPMFHLTTAVPLQTGGGFLYWAVIFFVLAIVAAAVGARGVAGISMEVARIFVLIFIILAIVSLLL</sequence>
<dbReference type="Pfam" id="PF07043">
    <property type="entry name" value="DUF1328"/>
    <property type="match status" value="1"/>
</dbReference>
<dbReference type="NCBIfam" id="NF010229">
    <property type="entry name" value="PRK13682.1-4"/>
    <property type="match status" value="1"/>
</dbReference>
<evidence type="ECO:0000313" key="7">
    <source>
        <dbReference type="Proteomes" id="UP000001903"/>
    </source>
</evidence>
<dbReference type="InterPro" id="IPR009760">
    <property type="entry name" value="DUF1328"/>
</dbReference>
<feature type="transmembrane region" description="Helical" evidence="5">
    <location>
        <begin position="44"/>
        <end position="61"/>
    </location>
</feature>
<keyword evidence="1 5" id="KW-1003">Cell membrane</keyword>
<comment type="caution">
    <text evidence="5">Lacks conserved residue(s) required for the propagation of feature annotation.</text>
</comment>
<evidence type="ECO:0000313" key="6">
    <source>
        <dbReference type="EMBL" id="ADB59560.1"/>
    </source>
</evidence>
<reference evidence="6 7" key="1">
    <citation type="journal article" date="2010" name="Stand. Genomic Sci.">
        <title>Complete genome sequence of Haloterrigena turkmenica type strain (4k).</title>
        <authorList>
            <person name="Saunders E."/>
            <person name="Tindall B.J."/>
            <person name="Fahnrich R."/>
            <person name="Lapidus A."/>
            <person name="Copeland A."/>
            <person name="Del Rio T.G."/>
            <person name="Lucas S."/>
            <person name="Chen F."/>
            <person name="Tice H."/>
            <person name="Cheng J.F."/>
            <person name="Han C."/>
            <person name="Detter J.C."/>
            <person name="Bruce D."/>
            <person name="Goodwin L."/>
            <person name="Chain P."/>
            <person name="Pitluck S."/>
            <person name="Pati A."/>
            <person name="Ivanova N."/>
            <person name="Mavromatis K."/>
            <person name="Chen A."/>
            <person name="Palaniappan K."/>
            <person name="Land M."/>
            <person name="Hauser L."/>
            <person name="Chang Y.J."/>
            <person name="Jeffries C.D."/>
            <person name="Brettin T."/>
            <person name="Rohde M."/>
            <person name="Goker M."/>
            <person name="Bristow J."/>
            <person name="Eisen J.A."/>
            <person name="Markowitz V."/>
            <person name="Hugenholtz P."/>
            <person name="Klenk H.P."/>
            <person name="Kyrpides N.C."/>
        </authorList>
    </citation>
    <scope>NUCLEOTIDE SEQUENCE [LARGE SCALE GENOMIC DNA]</scope>
    <source>
        <strain evidence="7">ATCC 51198 / DSM 5511 / JCM 9101 / NCIMB 13204 / VKM B-1734 / 4k</strain>
    </source>
</reference>
<keyword evidence="7" id="KW-1185">Reference proteome</keyword>
<feature type="transmembrane region" description="Helical" evidence="5">
    <location>
        <begin position="73"/>
        <end position="90"/>
    </location>
</feature>
<dbReference type="STRING" id="543526.Htur_0663"/>
<organism evidence="6 7">
    <name type="scientific">Haloterrigena turkmenica (strain ATCC 51198 / DSM 5511 / JCM 9101 / NCIMB 13204 / VKM B-1734 / 4k)</name>
    <name type="common">Halococcus turkmenicus</name>
    <dbReference type="NCBI Taxonomy" id="543526"/>
    <lineage>
        <taxon>Archaea</taxon>
        <taxon>Methanobacteriati</taxon>
        <taxon>Methanobacteriota</taxon>
        <taxon>Stenosarchaea group</taxon>
        <taxon>Halobacteria</taxon>
        <taxon>Halobacteriales</taxon>
        <taxon>Natrialbaceae</taxon>
        <taxon>Haloterrigena</taxon>
    </lineage>
</organism>
<gene>
    <name evidence="6" type="ordered locus">Htur_0663</name>
</gene>
<dbReference type="KEGG" id="htu:Htur_0663"/>
<dbReference type="AlphaFoldDB" id="D2RWH1"/>
<dbReference type="EMBL" id="CP001860">
    <property type="protein sequence ID" value="ADB59560.1"/>
    <property type="molecule type" value="Genomic_DNA"/>
</dbReference>
<evidence type="ECO:0000256" key="3">
    <source>
        <dbReference type="ARBA" id="ARBA00022989"/>
    </source>
</evidence>
<comment type="similarity">
    <text evidence="5">Belongs to the UPF0391 family.</text>
</comment>
<dbReference type="eggNOG" id="arCOG13475">
    <property type="taxonomic scope" value="Archaea"/>
</dbReference>
<dbReference type="GO" id="GO:0005886">
    <property type="term" value="C:plasma membrane"/>
    <property type="evidence" value="ECO:0007669"/>
    <property type="project" value="UniProtKB-UniRule"/>
</dbReference>
<evidence type="ECO:0000256" key="2">
    <source>
        <dbReference type="ARBA" id="ARBA00022692"/>
    </source>
</evidence>